<proteinExistence type="inferred from homology"/>
<dbReference type="PANTHER" id="PTHR43420:SF44">
    <property type="entry name" value="ACETYLTRANSFERASE YPEA"/>
    <property type="match status" value="1"/>
</dbReference>
<dbReference type="PROSITE" id="PS51186">
    <property type="entry name" value="GNAT"/>
    <property type="match status" value="1"/>
</dbReference>
<comment type="caution">
    <text evidence="6">The sequence shown here is derived from an EMBL/GenBank/DDBJ whole genome shotgun (WGS) entry which is preliminary data.</text>
</comment>
<evidence type="ECO:0000256" key="2">
    <source>
        <dbReference type="ARBA" id="ARBA00022490"/>
    </source>
</evidence>
<dbReference type="SUPFAM" id="SSF55729">
    <property type="entry name" value="Acyl-CoA N-acyltransferases (Nat)"/>
    <property type="match status" value="1"/>
</dbReference>
<organism evidence="6 7">
    <name type="scientific">Candidatus Nealsonbacteria bacterium CG09_land_8_20_14_0_10_42_14</name>
    <dbReference type="NCBI Taxonomy" id="1974707"/>
    <lineage>
        <taxon>Bacteria</taxon>
        <taxon>Candidatus Nealsoniibacteriota</taxon>
    </lineage>
</organism>
<evidence type="ECO:0000313" key="6">
    <source>
        <dbReference type="EMBL" id="PIS17494.1"/>
    </source>
</evidence>
<dbReference type="InterPro" id="IPR016181">
    <property type="entry name" value="Acyl_CoA_acyltransferase"/>
</dbReference>
<dbReference type="GO" id="GO:0008080">
    <property type="term" value="F:N-acetyltransferase activity"/>
    <property type="evidence" value="ECO:0007669"/>
    <property type="project" value="InterPro"/>
</dbReference>
<accession>A0A2H0WXU7</accession>
<comment type="similarity">
    <text evidence="1">Belongs to the acetyltransferase family. RimI subfamily.</text>
</comment>
<sequence length="156" mass="17643">MPIKIRKFRSCDIDRITEIEKDSFPAGAYTKRRLTNLARNHPNDFLLAEVAGKIAAYLIVCQRSKVADLASLAVDKPYRDSGIGKSLVNFVLNKSKKKGLKKASLEVRTDNQKAISFFEDLDFKIVKVLKKYHRDGTDAYRMEKALNQSFSISAAK</sequence>
<protein>
    <submittedName>
        <fullName evidence="6">Ribosomal-protein-alanine N-acetyltransferase</fullName>
    </submittedName>
</protein>
<name>A0A2H0WXU7_9BACT</name>
<dbReference type="EMBL" id="PEZD01000009">
    <property type="protein sequence ID" value="PIS17494.1"/>
    <property type="molecule type" value="Genomic_DNA"/>
</dbReference>
<dbReference type="PANTHER" id="PTHR43420">
    <property type="entry name" value="ACETYLTRANSFERASE"/>
    <property type="match status" value="1"/>
</dbReference>
<keyword evidence="2" id="KW-0963">Cytoplasm</keyword>
<dbReference type="NCBIfam" id="TIGR01575">
    <property type="entry name" value="rimI"/>
    <property type="match status" value="1"/>
</dbReference>
<evidence type="ECO:0000259" key="5">
    <source>
        <dbReference type="PROSITE" id="PS51186"/>
    </source>
</evidence>
<gene>
    <name evidence="6" type="primary">rimI</name>
    <name evidence="6" type="ORF">COT59_00360</name>
</gene>
<dbReference type="Proteomes" id="UP000229675">
    <property type="component" value="Unassembled WGS sequence"/>
</dbReference>
<feature type="domain" description="N-acetyltransferase" evidence="5">
    <location>
        <begin position="3"/>
        <end position="147"/>
    </location>
</feature>
<evidence type="ECO:0000256" key="4">
    <source>
        <dbReference type="ARBA" id="ARBA00023315"/>
    </source>
</evidence>
<dbReference type="Gene3D" id="3.40.630.30">
    <property type="match status" value="1"/>
</dbReference>
<dbReference type="AlphaFoldDB" id="A0A2H0WXU7"/>
<reference evidence="7" key="1">
    <citation type="submission" date="2017-09" db="EMBL/GenBank/DDBJ databases">
        <title>Depth-based differentiation of microbial function through sediment-hosted aquifers and enrichment of novel symbionts in the deep terrestrial subsurface.</title>
        <authorList>
            <person name="Probst A.J."/>
            <person name="Ladd B."/>
            <person name="Jarett J.K."/>
            <person name="Geller-Mcgrath D.E."/>
            <person name="Sieber C.M.K."/>
            <person name="Emerson J.B."/>
            <person name="Anantharaman K."/>
            <person name="Thomas B.C."/>
            <person name="Malmstrom R."/>
            <person name="Stieglmeier M."/>
            <person name="Klingl A."/>
            <person name="Woyke T."/>
            <person name="Ryan C.M."/>
            <person name="Banfield J.F."/>
        </authorList>
    </citation>
    <scope>NUCLEOTIDE SEQUENCE [LARGE SCALE GENOMIC DNA]</scope>
</reference>
<dbReference type="InterPro" id="IPR006464">
    <property type="entry name" value="AcTrfase_RimI/Ard1"/>
</dbReference>
<keyword evidence="4" id="KW-0012">Acyltransferase</keyword>
<dbReference type="Pfam" id="PF00583">
    <property type="entry name" value="Acetyltransf_1"/>
    <property type="match status" value="1"/>
</dbReference>
<dbReference type="InterPro" id="IPR050680">
    <property type="entry name" value="YpeA/RimI_acetyltransf"/>
</dbReference>
<evidence type="ECO:0000256" key="1">
    <source>
        <dbReference type="ARBA" id="ARBA00005395"/>
    </source>
</evidence>
<dbReference type="InterPro" id="IPR000182">
    <property type="entry name" value="GNAT_dom"/>
</dbReference>
<keyword evidence="3 6" id="KW-0808">Transferase</keyword>
<evidence type="ECO:0000313" key="7">
    <source>
        <dbReference type="Proteomes" id="UP000229675"/>
    </source>
</evidence>
<evidence type="ECO:0000256" key="3">
    <source>
        <dbReference type="ARBA" id="ARBA00022679"/>
    </source>
</evidence>
<dbReference type="CDD" id="cd04301">
    <property type="entry name" value="NAT_SF"/>
    <property type="match status" value="1"/>
</dbReference>